<dbReference type="GO" id="GO:0140359">
    <property type="term" value="F:ABC-type transporter activity"/>
    <property type="evidence" value="ECO:0007669"/>
    <property type="project" value="InterPro"/>
</dbReference>
<dbReference type="InterPro" id="IPR003593">
    <property type="entry name" value="AAA+_ATPase"/>
</dbReference>
<feature type="transmembrane region" description="Helical" evidence="9">
    <location>
        <begin position="323"/>
        <end position="341"/>
    </location>
</feature>
<dbReference type="SMART" id="SM00382">
    <property type="entry name" value="AAA"/>
    <property type="match status" value="1"/>
</dbReference>
<evidence type="ECO:0000256" key="6">
    <source>
        <dbReference type="ARBA" id="ARBA00022989"/>
    </source>
</evidence>
<feature type="compositionally biased region" description="Low complexity" evidence="8">
    <location>
        <begin position="1087"/>
        <end position="1105"/>
    </location>
</feature>
<dbReference type="InterPro" id="IPR043926">
    <property type="entry name" value="ABCG_dom"/>
</dbReference>
<keyword evidence="7 9" id="KW-0472">Membrane</keyword>
<feature type="transmembrane region" description="Helical" evidence="9">
    <location>
        <begin position="987"/>
        <end position="1012"/>
    </location>
</feature>
<evidence type="ECO:0000256" key="7">
    <source>
        <dbReference type="ARBA" id="ARBA00023136"/>
    </source>
</evidence>
<dbReference type="GO" id="GO:0005524">
    <property type="term" value="F:ATP binding"/>
    <property type="evidence" value="ECO:0007669"/>
    <property type="project" value="UniProtKB-KW"/>
</dbReference>
<feature type="transmembrane region" description="Helical" evidence="9">
    <location>
        <begin position="762"/>
        <end position="782"/>
    </location>
</feature>
<reference evidence="11" key="1">
    <citation type="submission" date="2021-01" db="EMBL/GenBank/DDBJ databases">
        <authorList>
            <person name="Corre E."/>
            <person name="Pelletier E."/>
            <person name="Niang G."/>
            <person name="Scheremetjew M."/>
            <person name="Finn R."/>
            <person name="Kale V."/>
            <person name="Holt S."/>
            <person name="Cochrane G."/>
            <person name="Meng A."/>
            <person name="Brown T."/>
            <person name="Cohen L."/>
        </authorList>
    </citation>
    <scope>NUCLEOTIDE SEQUENCE</scope>
    <source>
        <strain evidence="11">CCMP1243</strain>
    </source>
</reference>
<feature type="transmembrane region" description="Helical" evidence="9">
    <location>
        <begin position="844"/>
        <end position="862"/>
    </location>
</feature>
<evidence type="ECO:0000256" key="2">
    <source>
        <dbReference type="ARBA" id="ARBA00022448"/>
    </source>
</evidence>
<evidence type="ECO:0000256" key="5">
    <source>
        <dbReference type="ARBA" id="ARBA00022840"/>
    </source>
</evidence>
<dbReference type="GO" id="GO:0016020">
    <property type="term" value="C:membrane"/>
    <property type="evidence" value="ECO:0007669"/>
    <property type="project" value="UniProtKB-SubCell"/>
</dbReference>
<dbReference type="PROSITE" id="PS50893">
    <property type="entry name" value="ABC_TRANSPORTER_2"/>
    <property type="match status" value="1"/>
</dbReference>
<keyword evidence="2" id="KW-0813">Transport</keyword>
<sequence length="1105" mass="121797">MADTAGLSDPLVAKEDLSVAKEDLSGHRPTTGGGGGRLGLSRIEQLLRDAESRRRKSDTCDLSLGCCCELLFAVLFLTAFVTVSAIIIEKRVHIFSHETDEDYYLEHNFEHYIDFLQWGDPQTDQIPMNFTRAAQEAAFSGDLPDSEGWENLCSYDTMEKFIKGHSDSEHCAYTADAQSLGGCPGGFYQPNLNPLRTARPCPNGFFCPENFACTVPCVPGSQCYNSTLDAATGKCIFPASMDESSRNPVAVPVSGSNFEYTYLCPGARYMALCKGGQYCPVPIEFEACPQGSYCSRGSIGDTGCPLFATCKKSSEYPDFREDVYLTCLLIVLVILCSLYIFRTIRSHLRARRRARRLLAREKDSSRLSDLSSHAGGEDESVFGDEDDLSRSPSITSKEPLSRERSPGAGGSSMAFLSSFRDKRDTTLDLSFVRLSLYLRSNKLKVLSGVTGRCKPGRVTAIMGPSGAGKTTLMNTLAGRASYGKQAGKLLINGQVDTIKSFSDLVGFVPQEDILHSDLTVKENLSITAALRLPWQMSSEERTAIVKDVIDVLELERIEHSVIGDAENRGISGGQRKRVNIGLEMVADPSLLFLDEPTSGLDSTTSFAVVHALQQLARKGANVIVVLHQPSYQVFEMFDDVIFLAKGGYSVYVGRADGALGFFTGLGFKIPNLVNPADFFMDVIAGKYPREADPDFKAENLIEMWEAQEDGGRASAVSWSHENTPTPVTATALILVRPAGFVRSLLIFCHRSFAQTLRAWPQLLADVVLQAFAGILVGILYVHLDFADIPPFVFVMALALGLTISISSLRVFGKERVVYWREAAPGSGMNLNKLAYFMAKNIVELPRLLLLTFFFVMSFYPIVTPTIQWYLYLLYGFAAAYAASGTAYLLSIALDPLTAQLLTVIWILVSIMFSGLSTRLDELNSSPVFSVLTYVSYARWFAELIYLQTVWSMSLAWRMPPPYYSSQSKFSALFGVLSYLYTPSNRAMYLNVAMLVFLGTLSRILAFIALSAFNRDKMGLSTLTQMGLYWVVNPLDDWARARREKADRARRRADYMARMENQVPTLQETSNPFEDPDLAAAPPPPFPADGSSSSSTSTAFRVSSGE</sequence>
<comment type="subcellular location">
    <subcellularLocation>
        <location evidence="1">Membrane</location>
        <topology evidence="1">Multi-pass membrane protein</topology>
    </subcellularLocation>
</comment>
<dbReference type="EMBL" id="HBHJ01008142">
    <property type="protein sequence ID" value="CAD9673057.1"/>
    <property type="molecule type" value="Transcribed_RNA"/>
</dbReference>
<evidence type="ECO:0000256" key="1">
    <source>
        <dbReference type="ARBA" id="ARBA00004141"/>
    </source>
</evidence>
<dbReference type="PANTHER" id="PTHR48041">
    <property type="entry name" value="ABC TRANSPORTER G FAMILY MEMBER 28"/>
    <property type="match status" value="1"/>
</dbReference>
<feature type="transmembrane region" description="Helical" evidence="9">
    <location>
        <begin position="868"/>
        <end position="889"/>
    </location>
</feature>
<feature type="transmembrane region" description="Helical" evidence="9">
    <location>
        <begin position="788"/>
        <end position="811"/>
    </location>
</feature>
<evidence type="ECO:0000313" key="11">
    <source>
        <dbReference type="EMBL" id="CAD9673057.1"/>
    </source>
</evidence>
<protein>
    <recommendedName>
        <fullName evidence="10">ABC transporter domain-containing protein</fullName>
    </recommendedName>
</protein>
<dbReference type="PROSITE" id="PS00211">
    <property type="entry name" value="ABC_TRANSPORTER_1"/>
    <property type="match status" value="1"/>
</dbReference>
<dbReference type="FunFam" id="3.40.50.300:FF:000367">
    <property type="entry name" value="ABC transporter G family member 24"/>
    <property type="match status" value="1"/>
</dbReference>
<keyword evidence="4" id="KW-0547">Nucleotide-binding</keyword>
<dbReference type="Gene3D" id="3.40.50.300">
    <property type="entry name" value="P-loop containing nucleotide triphosphate hydrolases"/>
    <property type="match status" value="1"/>
</dbReference>
<proteinExistence type="predicted"/>
<dbReference type="InterPro" id="IPR003439">
    <property type="entry name" value="ABC_transporter-like_ATP-bd"/>
</dbReference>
<dbReference type="SUPFAM" id="SSF52540">
    <property type="entry name" value="P-loop containing nucleoside triphosphate hydrolases"/>
    <property type="match status" value="1"/>
</dbReference>
<organism evidence="11">
    <name type="scientific">Rhizochromulina marina</name>
    <dbReference type="NCBI Taxonomy" id="1034831"/>
    <lineage>
        <taxon>Eukaryota</taxon>
        <taxon>Sar</taxon>
        <taxon>Stramenopiles</taxon>
        <taxon>Ochrophyta</taxon>
        <taxon>Dictyochophyceae</taxon>
        <taxon>Rhizochromulinales</taxon>
        <taxon>Rhizochromulina</taxon>
    </lineage>
</organism>
<feature type="compositionally biased region" description="Acidic residues" evidence="8">
    <location>
        <begin position="377"/>
        <end position="387"/>
    </location>
</feature>
<gene>
    <name evidence="11" type="ORF">RMAR1173_LOCUS5254</name>
</gene>
<feature type="region of interest" description="Disordered" evidence="8">
    <location>
        <begin position="1057"/>
        <end position="1105"/>
    </location>
</feature>
<keyword evidence="3 9" id="KW-0812">Transmembrane</keyword>
<dbReference type="CDD" id="cd03213">
    <property type="entry name" value="ABCG_EPDR"/>
    <property type="match status" value="1"/>
</dbReference>
<feature type="transmembrane region" description="Helical" evidence="9">
    <location>
        <begin position="62"/>
        <end position="88"/>
    </location>
</feature>
<dbReference type="Pfam" id="PF00005">
    <property type="entry name" value="ABC_tran"/>
    <property type="match status" value="1"/>
</dbReference>
<evidence type="ECO:0000256" key="4">
    <source>
        <dbReference type="ARBA" id="ARBA00022741"/>
    </source>
</evidence>
<feature type="transmembrane region" description="Helical" evidence="9">
    <location>
        <begin position="896"/>
        <end position="916"/>
    </location>
</feature>
<evidence type="ECO:0000256" key="3">
    <source>
        <dbReference type="ARBA" id="ARBA00022692"/>
    </source>
</evidence>
<feature type="region of interest" description="Disordered" evidence="8">
    <location>
        <begin position="368"/>
        <end position="410"/>
    </location>
</feature>
<dbReference type="GO" id="GO:0016887">
    <property type="term" value="F:ATP hydrolysis activity"/>
    <property type="evidence" value="ECO:0007669"/>
    <property type="project" value="InterPro"/>
</dbReference>
<dbReference type="AlphaFoldDB" id="A0A7S2W930"/>
<feature type="transmembrane region" description="Helical" evidence="9">
    <location>
        <begin position="936"/>
        <end position="956"/>
    </location>
</feature>
<accession>A0A7S2W930</accession>
<dbReference type="Pfam" id="PF19055">
    <property type="entry name" value="ABC2_membrane_7"/>
    <property type="match status" value="2"/>
</dbReference>
<evidence type="ECO:0000259" key="10">
    <source>
        <dbReference type="PROSITE" id="PS50893"/>
    </source>
</evidence>
<keyword evidence="5" id="KW-0067">ATP-binding</keyword>
<dbReference type="InterPro" id="IPR027417">
    <property type="entry name" value="P-loop_NTPase"/>
</dbReference>
<keyword evidence="6 9" id="KW-1133">Transmembrane helix</keyword>
<evidence type="ECO:0000256" key="9">
    <source>
        <dbReference type="SAM" id="Phobius"/>
    </source>
</evidence>
<dbReference type="InterPro" id="IPR017871">
    <property type="entry name" value="ABC_transporter-like_CS"/>
</dbReference>
<name>A0A7S2W930_9STRA</name>
<feature type="compositionally biased region" description="Polar residues" evidence="8">
    <location>
        <begin position="1061"/>
        <end position="1071"/>
    </location>
</feature>
<dbReference type="PANTHER" id="PTHR48041:SF91">
    <property type="entry name" value="ABC TRANSPORTER G FAMILY MEMBER 28"/>
    <property type="match status" value="1"/>
</dbReference>
<dbReference type="InterPro" id="IPR050352">
    <property type="entry name" value="ABCG_transporters"/>
</dbReference>
<feature type="domain" description="ABC transporter" evidence="10">
    <location>
        <begin position="429"/>
        <end position="671"/>
    </location>
</feature>
<evidence type="ECO:0000256" key="8">
    <source>
        <dbReference type="SAM" id="MobiDB-lite"/>
    </source>
</evidence>